<reference evidence="2" key="1">
    <citation type="submission" date="2020-11" db="EMBL/GenBank/DDBJ databases">
        <authorList>
            <consortium name="DOE Joint Genome Institute"/>
            <person name="Ahrendt S."/>
            <person name="Riley R."/>
            <person name="Andreopoulos W."/>
            <person name="Labutti K."/>
            <person name="Pangilinan J."/>
            <person name="Ruiz-Duenas F.J."/>
            <person name="Barrasa J.M."/>
            <person name="Sanchez-Garcia M."/>
            <person name="Camarero S."/>
            <person name="Miyauchi S."/>
            <person name="Serrano A."/>
            <person name="Linde D."/>
            <person name="Babiker R."/>
            <person name="Drula E."/>
            <person name="Ayuso-Fernandez I."/>
            <person name="Pacheco R."/>
            <person name="Padilla G."/>
            <person name="Ferreira P."/>
            <person name="Barriuso J."/>
            <person name="Kellner H."/>
            <person name="Castanera R."/>
            <person name="Alfaro M."/>
            <person name="Ramirez L."/>
            <person name="Pisabarro A.G."/>
            <person name="Kuo A."/>
            <person name="Tritt A."/>
            <person name="Lipzen A."/>
            <person name="He G."/>
            <person name="Yan M."/>
            <person name="Ng V."/>
            <person name="Cullen D."/>
            <person name="Martin F."/>
            <person name="Rosso M.-N."/>
            <person name="Henrissat B."/>
            <person name="Hibbett D."/>
            <person name="Martinez A.T."/>
            <person name="Grigoriev I.V."/>
        </authorList>
    </citation>
    <scope>NUCLEOTIDE SEQUENCE</scope>
    <source>
        <strain evidence="2">ATCC 90797</strain>
    </source>
</reference>
<keyword evidence="3" id="KW-1185">Reference proteome</keyword>
<accession>A0A9P6DDT3</accession>
<protein>
    <submittedName>
        <fullName evidence="2">Uncharacterized protein</fullName>
    </submittedName>
</protein>
<organism evidence="2 3">
    <name type="scientific">Pleurotus eryngii</name>
    <name type="common">Boletus of the steppes</name>
    <dbReference type="NCBI Taxonomy" id="5323"/>
    <lineage>
        <taxon>Eukaryota</taxon>
        <taxon>Fungi</taxon>
        <taxon>Dikarya</taxon>
        <taxon>Basidiomycota</taxon>
        <taxon>Agaricomycotina</taxon>
        <taxon>Agaricomycetes</taxon>
        <taxon>Agaricomycetidae</taxon>
        <taxon>Agaricales</taxon>
        <taxon>Pleurotineae</taxon>
        <taxon>Pleurotaceae</taxon>
        <taxon>Pleurotus</taxon>
    </lineage>
</organism>
<evidence type="ECO:0000313" key="3">
    <source>
        <dbReference type="Proteomes" id="UP000807025"/>
    </source>
</evidence>
<feature type="compositionally biased region" description="Polar residues" evidence="1">
    <location>
        <begin position="261"/>
        <end position="271"/>
    </location>
</feature>
<name>A0A9P6DDT3_PLEER</name>
<feature type="region of interest" description="Disordered" evidence="1">
    <location>
        <begin position="248"/>
        <end position="274"/>
    </location>
</feature>
<dbReference type="EMBL" id="MU154588">
    <property type="protein sequence ID" value="KAF9493254.1"/>
    <property type="molecule type" value="Genomic_DNA"/>
</dbReference>
<gene>
    <name evidence="2" type="ORF">BDN71DRAFT_1432608</name>
</gene>
<dbReference type="AlphaFoldDB" id="A0A9P6DDT3"/>
<proteinExistence type="predicted"/>
<dbReference type="OrthoDB" id="3010992at2759"/>
<dbReference type="Proteomes" id="UP000807025">
    <property type="component" value="Unassembled WGS sequence"/>
</dbReference>
<comment type="caution">
    <text evidence="2">The sequence shown here is derived from an EMBL/GenBank/DDBJ whole genome shotgun (WGS) entry which is preliminary data.</text>
</comment>
<evidence type="ECO:0000256" key="1">
    <source>
        <dbReference type="SAM" id="MobiDB-lite"/>
    </source>
</evidence>
<sequence>MSFQVDTTFKRTVGDLKEIEFTIWFAPVLCVVTIARVYSNRSTCKQYQAVFDGIQQLTLQHTGKPFCFKRLSEGGNLLTMGVDLEAAQMLDAGDLFLLTNQPAYSGIHTNDPEEIIQYFCNYSFTLHIGITDADTTTSSIHDFQGLLTKDNYKHIKAVSHIKSEEALVEFEAWIQSLNIEKITSQVLNSWSSARRVDKQVASEILDALKTGVLQTSQNDILIHMGRSVTCAIKAGEKAQEVEEAKAAKEITNKKKKKGRQSIKNSAKSSLSGRVPSAKAQEATFPYPPAVIWNQSAQLQSDDATKAITPQLCTDTSTPSNCFLAETFNPVTANVTAGAVEPIDLPFPIDFHQPEALLPITSSSCVTLEMQTLYDSLTFEESIDNFLTNFRPYNGTGI</sequence>
<evidence type="ECO:0000313" key="2">
    <source>
        <dbReference type="EMBL" id="KAF9493254.1"/>
    </source>
</evidence>